<evidence type="ECO:0000256" key="1">
    <source>
        <dbReference type="ARBA" id="ARBA00022553"/>
    </source>
</evidence>
<dbReference type="PROSITE" id="PS00352">
    <property type="entry name" value="CSD_1"/>
    <property type="match status" value="1"/>
</dbReference>
<dbReference type="Proteomes" id="UP000070299">
    <property type="component" value="Unassembled WGS sequence"/>
</dbReference>
<reference evidence="6" key="1">
    <citation type="submission" date="2016-02" db="EMBL/GenBank/DDBJ databases">
        <authorList>
            <person name="Schultz-Johansen M."/>
            <person name="Glaring M.A."/>
            <person name="Bech P.K."/>
            <person name="Stougaard P."/>
        </authorList>
    </citation>
    <scope>NUCLEOTIDE SEQUENCE [LARGE SCALE GENOMIC DNA]</scope>
    <source>
        <strain evidence="6">S66</strain>
    </source>
</reference>
<keyword evidence="1" id="KW-0597">Phosphoprotein</keyword>
<feature type="domain" description="CSD" evidence="4">
    <location>
        <begin position="1"/>
        <end position="66"/>
    </location>
</feature>
<name>A0A148KNF2_9ALTE</name>
<dbReference type="InterPro" id="IPR052069">
    <property type="entry name" value="Ca-reg_mRNA-binding_domain"/>
</dbReference>
<dbReference type="GO" id="GO:0043488">
    <property type="term" value="P:regulation of mRNA stability"/>
    <property type="evidence" value="ECO:0007669"/>
    <property type="project" value="TreeGrafter"/>
</dbReference>
<dbReference type="RefSeq" id="WP_068379527.1">
    <property type="nucleotide sequence ID" value="NZ_LSNE01000009.1"/>
</dbReference>
<dbReference type="Pfam" id="PF05901">
    <property type="entry name" value="Excalibur"/>
    <property type="match status" value="1"/>
</dbReference>
<evidence type="ECO:0000313" key="6">
    <source>
        <dbReference type="Proteomes" id="UP000070299"/>
    </source>
</evidence>
<keyword evidence="3" id="KW-0812">Transmembrane</keyword>
<keyword evidence="3" id="KW-0472">Membrane</keyword>
<keyword evidence="6" id="KW-1185">Reference proteome</keyword>
<dbReference type="PANTHER" id="PTHR12962:SF1">
    <property type="entry name" value="COLD SHOCK DOMAIN-CONTAINING PROTEIN CG9705"/>
    <property type="match status" value="1"/>
</dbReference>
<dbReference type="GO" id="GO:0003730">
    <property type="term" value="F:mRNA 3'-UTR binding"/>
    <property type="evidence" value="ECO:0007669"/>
    <property type="project" value="TreeGrafter"/>
</dbReference>
<comment type="subcellular location">
    <subcellularLocation>
        <location evidence="2">Cytoplasm</location>
    </subcellularLocation>
</comment>
<dbReference type="AlphaFoldDB" id="A0A148KNF2"/>
<dbReference type="GO" id="GO:0005829">
    <property type="term" value="C:cytosol"/>
    <property type="evidence" value="ECO:0007669"/>
    <property type="project" value="UniProtKB-ARBA"/>
</dbReference>
<dbReference type="SUPFAM" id="SSF50249">
    <property type="entry name" value="Nucleic acid-binding proteins"/>
    <property type="match status" value="1"/>
</dbReference>
<dbReference type="CDD" id="cd04458">
    <property type="entry name" value="CSP_CDS"/>
    <property type="match status" value="1"/>
</dbReference>
<dbReference type="PRINTS" id="PR00050">
    <property type="entry name" value="COLDSHOCK"/>
</dbReference>
<protein>
    <recommendedName>
        <fullName evidence="4">CSD domain-containing protein</fullName>
    </recommendedName>
</protein>
<keyword evidence="3" id="KW-1133">Transmembrane helix</keyword>
<feature type="transmembrane region" description="Helical" evidence="3">
    <location>
        <begin position="93"/>
        <end position="112"/>
    </location>
</feature>
<proteinExistence type="predicted"/>
<dbReference type="PANTHER" id="PTHR12962">
    <property type="entry name" value="CALCIUM-REGULATED HEAT STABLE PROTEIN CRHSP-24-RELATED"/>
    <property type="match status" value="1"/>
</dbReference>
<accession>A0A148KNF2</accession>
<gene>
    <name evidence="5" type="ORF">AX660_20270</name>
</gene>
<sequence>MIKGRLKSWNEQKGFGFISSEAIEHDVFVHISALKTMSRKPQLGDIIYFNTEQQADGKIRAINCEIEGVAVVEKRPSKRNHKYKNNKQANTKFPLVTIVILIVIGVFAYQKWGRNVSYTPPANYKNFEALVPSIIEEPSSNFVCDGRTHCSQMNSREEAVFFINNCPDTKMDGDRDGIPCENDSRF</sequence>
<comment type="caution">
    <text evidence="5">The sequence shown here is derived from an EMBL/GenBank/DDBJ whole genome shotgun (WGS) entry which is preliminary data.</text>
</comment>
<dbReference type="STRING" id="1799789.AX660_20270"/>
<dbReference type="SMART" id="SM00894">
    <property type="entry name" value="Excalibur"/>
    <property type="match status" value="1"/>
</dbReference>
<dbReference type="EMBL" id="LSNE01000009">
    <property type="protein sequence ID" value="KXI27856.1"/>
    <property type="molecule type" value="Genomic_DNA"/>
</dbReference>
<dbReference type="PROSITE" id="PS51857">
    <property type="entry name" value="CSD_2"/>
    <property type="match status" value="1"/>
</dbReference>
<dbReference type="SMART" id="SM00357">
    <property type="entry name" value="CSP"/>
    <property type="match status" value="1"/>
</dbReference>
<evidence type="ECO:0000256" key="2">
    <source>
        <dbReference type="RuleBase" id="RU000408"/>
    </source>
</evidence>
<evidence type="ECO:0000259" key="4">
    <source>
        <dbReference type="PROSITE" id="PS51857"/>
    </source>
</evidence>
<dbReference type="InterPro" id="IPR011129">
    <property type="entry name" value="CSD"/>
</dbReference>
<dbReference type="InterPro" id="IPR002059">
    <property type="entry name" value="CSP_DNA-bd"/>
</dbReference>
<dbReference type="Pfam" id="PF00313">
    <property type="entry name" value="CSD"/>
    <property type="match status" value="1"/>
</dbReference>
<dbReference type="InterPro" id="IPR012340">
    <property type="entry name" value="NA-bd_OB-fold"/>
</dbReference>
<dbReference type="Gene3D" id="2.40.50.140">
    <property type="entry name" value="Nucleic acid-binding proteins"/>
    <property type="match status" value="1"/>
</dbReference>
<dbReference type="OrthoDB" id="72963at2"/>
<evidence type="ECO:0000313" key="5">
    <source>
        <dbReference type="EMBL" id="KXI27856.1"/>
    </source>
</evidence>
<dbReference type="InterPro" id="IPR008613">
    <property type="entry name" value="Excalibur_Ca-bd_domain"/>
</dbReference>
<dbReference type="InterPro" id="IPR019844">
    <property type="entry name" value="CSD_CS"/>
</dbReference>
<organism evidence="5 6">
    <name type="scientific">Paraglaciecola hydrolytica</name>
    <dbReference type="NCBI Taxonomy" id="1799789"/>
    <lineage>
        <taxon>Bacteria</taxon>
        <taxon>Pseudomonadati</taxon>
        <taxon>Pseudomonadota</taxon>
        <taxon>Gammaproteobacteria</taxon>
        <taxon>Alteromonadales</taxon>
        <taxon>Alteromonadaceae</taxon>
        <taxon>Paraglaciecola</taxon>
    </lineage>
</organism>
<evidence type="ECO:0000256" key="3">
    <source>
        <dbReference type="SAM" id="Phobius"/>
    </source>
</evidence>